<reference evidence="1 2" key="1">
    <citation type="journal article" date="2009" name="Nature">
        <title>Evolution of pathogenicity and sexual reproduction in eight Candida genomes.</title>
        <authorList>
            <person name="Butler G."/>
            <person name="Rasmussen M.D."/>
            <person name="Lin M.F."/>
            <person name="Santos M.A."/>
            <person name="Sakthikumar S."/>
            <person name="Munro C.A."/>
            <person name="Rheinbay E."/>
            <person name="Grabherr M."/>
            <person name="Forche A."/>
            <person name="Reedy J.L."/>
            <person name="Agrafioti I."/>
            <person name="Arnaud M.B."/>
            <person name="Bates S."/>
            <person name="Brown A.J."/>
            <person name="Brunke S."/>
            <person name="Costanzo M.C."/>
            <person name="Fitzpatrick D.A."/>
            <person name="de Groot P.W."/>
            <person name="Harris D."/>
            <person name="Hoyer L.L."/>
            <person name="Hube B."/>
            <person name="Klis F.M."/>
            <person name="Kodira C."/>
            <person name="Lennard N."/>
            <person name="Logue M.E."/>
            <person name="Martin R."/>
            <person name="Neiman A.M."/>
            <person name="Nikolaou E."/>
            <person name="Quail M.A."/>
            <person name="Quinn J."/>
            <person name="Santos M.C."/>
            <person name="Schmitzberger F.F."/>
            <person name="Sherlock G."/>
            <person name="Shah P."/>
            <person name="Silverstein K.A."/>
            <person name="Skrzypek M.S."/>
            <person name="Soll D."/>
            <person name="Staggs R."/>
            <person name="Stansfield I."/>
            <person name="Stumpf M.P."/>
            <person name="Sudbery P.E."/>
            <person name="Srikantha T."/>
            <person name="Zeng Q."/>
            <person name="Berman J."/>
            <person name="Berriman M."/>
            <person name="Heitman J."/>
            <person name="Gow N.A."/>
            <person name="Lorenz M.C."/>
            <person name="Birren B.W."/>
            <person name="Kellis M."/>
            <person name="Cuomo C.A."/>
        </authorList>
    </citation>
    <scope>NUCLEOTIDE SEQUENCE [LARGE SCALE GENOMIC DNA]</scope>
    <source>
        <strain evidence="1 2">ATCC 42720</strain>
    </source>
</reference>
<dbReference type="KEGG" id="clu:CLUG_05447"/>
<dbReference type="VEuPathDB" id="FungiDB:CLUG_05447"/>
<dbReference type="EMBL" id="CH408082">
    <property type="protein sequence ID" value="EEQ41319.1"/>
    <property type="molecule type" value="Genomic_DNA"/>
</dbReference>
<protein>
    <submittedName>
        <fullName evidence="1">Uncharacterized protein</fullName>
    </submittedName>
</protein>
<accession>C4YAY2</accession>
<dbReference type="Proteomes" id="UP000007703">
    <property type="component" value="Unassembled WGS sequence"/>
</dbReference>
<sequence>MRPKRQYNKGGWIKLAFQSKKTFKYDTVIDIKSIPNDSNLDNHIPTGLSISKERKLPSCKWTQKRPDPKYNGILLVFKYKKGHADPNTTAFFLVFKYKNCRPDPNTTAFFLLKYKMAKEKSFKKIFVFPDLNLALRNVYTSDFCRIITQSNLPLPLFFTPAQARSPDTYPFQLESVGTVQKRKKEASE</sequence>
<organism evidence="1 2">
    <name type="scientific">Clavispora lusitaniae (strain ATCC 42720)</name>
    <name type="common">Yeast</name>
    <name type="synonym">Candida lusitaniae</name>
    <dbReference type="NCBI Taxonomy" id="306902"/>
    <lineage>
        <taxon>Eukaryota</taxon>
        <taxon>Fungi</taxon>
        <taxon>Dikarya</taxon>
        <taxon>Ascomycota</taxon>
        <taxon>Saccharomycotina</taxon>
        <taxon>Pichiomycetes</taxon>
        <taxon>Metschnikowiaceae</taxon>
        <taxon>Clavispora</taxon>
    </lineage>
</organism>
<evidence type="ECO:0000313" key="1">
    <source>
        <dbReference type="EMBL" id="EEQ41319.1"/>
    </source>
</evidence>
<dbReference type="InParanoid" id="C4YAY2"/>
<proteinExistence type="predicted"/>
<evidence type="ECO:0000313" key="2">
    <source>
        <dbReference type="Proteomes" id="UP000007703"/>
    </source>
</evidence>
<name>C4YAY2_CLAL4</name>
<dbReference type="HOGENOM" id="CLU_1440911_0_0_1"/>
<dbReference type="AlphaFoldDB" id="C4YAY2"/>
<gene>
    <name evidence="1" type="ORF">CLUG_05447</name>
</gene>